<feature type="region of interest" description="Disordered" evidence="1">
    <location>
        <begin position="63"/>
        <end position="82"/>
    </location>
</feature>
<dbReference type="AlphaFoldDB" id="A0A4U1L2G3"/>
<dbReference type="Proteomes" id="UP000309138">
    <property type="component" value="Unassembled WGS sequence"/>
</dbReference>
<accession>A0A4U1L2G3</accession>
<sequence length="82" mass="9277">MAADFELPDDWREWAVGEGGLTVAEAEDEGEAFRDYWHAKAGKDAAKADWTATWRNWVRNSRRRAPPRWGGRVNGPQPAVPL</sequence>
<protein>
    <submittedName>
        <fullName evidence="2">Uncharacterized protein</fullName>
    </submittedName>
</protein>
<comment type="caution">
    <text evidence="2">The sequence shown here is derived from an EMBL/GenBank/DDBJ whole genome shotgun (WGS) entry which is preliminary data.</text>
</comment>
<organism evidence="2 3">
    <name type="scientific">Sphingomonas baiyangensis</name>
    <dbReference type="NCBI Taxonomy" id="2572576"/>
    <lineage>
        <taxon>Bacteria</taxon>
        <taxon>Pseudomonadati</taxon>
        <taxon>Pseudomonadota</taxon>
        <taxon>Alphaproteobacteria</taxon>
        <taxon>Sphingomonadales</taxon>
        <taxon>Sphingomonadaceae</taxon>
        <taxon>Sphingomonas</taxon>
    </lineage>
</organism>
<evidence type="ECO:0000256" key="1">
    <source>
        <dbReference type="SAM" id="MobiDB-lite"/>
    </source>
</evidence>
<evidence type="ECO:0000313" key="3">
    <source>
        <dbReference type="Proteomes" id="UP000309138"/>
    </source>
</evidence>
<proteinExistence type="predicted"/>
<dbReference type="RefSeq" id="WP_136942148.1">
    <property type="nucleotide sequence ID" value="NZ_SWKR01000002.1"/>
</dbReference>
<keyword evidence="3" id="KW-1185">Reference proteome</keyword>
<gene>
    <name evidence="2" type="ORF">FBR43_05130</name>
</gene>
<reference evidence="2 3" key="1">
    <citation type="submission" date="2019-04" db="EMBL/GenBank/DDBJ databases">
        <authorList>
            <person name="Yang Y."/>
            <person name="Wei D."/>
        </authorList>
    </citation>
    <scope>NUCLEOTIDE SEQUENCE [LARGE SCALE GENOMIC DNA]</scope>
    <source>
        <strain evidence="2 3">L-1-4w-11</strain>
    </source>
</reference>
<name>A0A4U1L2G3_9SPHN</name>
<dbReference type="EMBL" id="SWKR01000002">
    <property type="protein sequence ID" value="TKD50205.1"/>
    <property type="molecule type" value="Genomic_DNA"/>
</dbReference>
<evidence type="ECO:0000313" key="2">
    <source>
        <dbReference type="EMBL" id="TKD50205.1"/>
    </source>
</evidence>